<sequence>MSIDIVHRWAKQMIKNHKNKNYYDNELFEDPLHGLLVRRLKNLQHTKTTLIIIGNLYQMHSLCLLAISGPDMKDNTIDVGRMFEVQVSKKGDFDIAEHLFVFNI</sequence>
<evidence type="ECO:0000313" key="1">
    <source>
        <dbReference type="EMBL" id="ESA20786.1"/>
    </source>
</evidence>
<reference evidence="1" key="1">
    <citation type="submission" date="2013-07" db="EMBL/GenBank/DDBJ databases">
        <title>The genome of an arbuscular mycorrhizal fungus provides insights into the evolution of the oldest plant symbiosis.</title>
        <authorList>
            <consortium name="DOE Joint Genome Institute"/>
            <person name="Tisserant E."/>
            <person name="Malbreil M."/>
            <person name="Kuo A."/>
            <person name="Kohler A."/>
            <person name="Symeonidi A."/>
            <person name="Balestrini R."/>
            <person name="Charron P."/>
            <person name="Duensing N."/>
            <person name="Frei-dit-Frey N."/>
            <person name="Gianinazzi-Pearson V."/>
            <person name="Gilbert B."/>
            <person name="Handa Y."/>
            <person name="Hijri M."/>
            <person name="Kaul R."/>
            <person name="Kawaguchi M."/>
            <person name="Krajinski F."/>
            <person name="Lammers P."/>
            <person name="Lapierre D."/>
            <person name="Masclaux F.G."/>
            <person name="Murat C."/>
            <person name="Morin E."/>
            <person name="Ndikumana S."/>
            <person name="Pagni M."/>
            <person name="Petitpierre D."/>
            <person name="Requena N."/>
            <person name="Rosikiewicz P."/>
            <person name="Riley R."/>
            <person name="Saito K."/>
            <person name="San Clemente H."/>
            <person name="Shapiro H."/>
            <person name="van Tuinen D."/>
            <person name="Becard G."/>
            <person name="Bonfante P."/>
            <person name="Paszkowski U."/>
            <person name="Shachar-Hill Y."/>
            <person name="Young J.P."/>
            <person name="Sanders I.R."/>
            <person name="Henrissat B."/>
            <person name="Rensing S.A."/>
            <person name="Grigoriev I.V."/>
            <person name="Corradi N."/>
            <person name="Roux C."/>
            <person name="Martin F."/>
        </authorList>
    </citation>
    <scope>NUCLEOTIDE SEQUENCE</scope>
    <source>
        <strain evidence="1">DAOM 197198</strain>
    </source>
</reference>
<protein>
    <submittedName>
        <fullName evidence="1">Uncharacterized protein</fullName>
    </submittedName>
</protein>
<dbReference type="HOGENOM" id="CLU_2251449_0_0_1"/>
<dbReference type="AlphaFoldDB" id="U9UYT7"/>
<dbReference type="EMBL" id="KI277002">
    <property type="protein sequence ID" value="ESA20786.1"/>
    <property type="molecule type" value="Genomic_DNA"/>
</dbReference>
<proteinExistence type="predicted"/>
<accession>U9UYT7</accession>
<name>U9UYT7_RHIID</name>
<organism evidence="1">
    <name type="scientific">Rhizophagus irregularis (strain DAOM 181602 / DAOM 197198 / MUCL 43194)</name>
    <name type="common">Arbuscular mycorrhizal fungus</name>
    <name type="synonym">Glomus intraradices</name>
    <dbReference type="NCBI Taxonomy" id="747089"/>
    <lineage>
        <taxon>Eukaryota</taxon>
        <taxon>Fungi</taxon>
        <taxon>Fungi incertae sedis</taxon>
        <taxon>Mucoromycota</taxon>
        <taxon>Glomeromycotina</taxon>
        <taxon>Glomeromycetes</taxon>
        <taxon>Glomerales</taxon>
        <taxon>Glomeraceae</taxon>
        <taxon>Rhizophagus</taxon>
    </lineage>
</organism>
<gene>
    <name evidence="1" type="ORF">GLOINDRAFT_18147</name>
</gene>